<dbReference type="AlphaFoldDB" id="A0AAN9QZ89"/>
<keyword evidence="4" id="KW-0611">Plant defense</keyword>
<keyword evidence="8" id="KW-1185">Reference proteome</keyword>
<evidence type="ECO:0000256" key="6">
    <source>
        <dbReference type="SAM" id="SignalP"/>
    </source>
</evidence>
<evidence type="ECO:0000256" key="3">
    <source>
        <dbReference type="ARBA" id="ARBA00022577"/>
    </source>
</evidence>
<feature type="signal peptide" evidence="6">
    <location>
        <begin position="1"/>
        <end position="27"/>
    </location>
</feature>
<evidence type="ECO:0000313" key="8">
    <source>
        <dbReference type="Proteomes" id="UP001374584"/>
    </source>
</evidence>
<keyword evidence="6" id="KW-0732">Signal</keyword>
<dbReference type="InterPro" id="IPR010851">
    <property type="entry name" value="DEFL"/>
</dbReference>
<dbReference type="GO" id="GO:0031640">
    <property type="term" value="P:killing of cells of another organism"/>
    <property type="evidence" value="ECO:0007669"/>
    <property type="project" value="UniProtKB-KW"/>
</dbReference>
<evidence type="ECO:0000256" key="4">
    <source>
        <dbReference type="ARBA" id="ARBA00022821"/>
    </source>
</evidence>
<organism evidence="7 8">
    <name type="scientific">Phaseolus coccineus</name>
    <name type="common">Scarlet runner bean</name>
    <name type="synonym">Phaseolus multiflorus</name>
    <dbReference type="NCBI Taxonomy" id="3886"/>
    <lineage>
        <taxon>Eukaryota</taxon>
        <taxon>Viridiplantae</taxon>
        <taxon>Streptophyta</taxon>
        <taxon>Embryophyta</taxon>
        <taxon>Tracheophyta</taxon>
        <taxon>Spermatophyta</taxon>
        <taxon>Magnoliopsida</taxon>
        <taxon>eudicotyledons</taxon>
        <taxon>Gunneridae</taxon>
        <taxon>Pentapetalae</taxon>
        <taxon>rosids</taxon>
        <taxon>fabids</taxon>
        <taxon>Fabales</taxon>
        <taxon>Fabaceae</taxon>
        <taxon>Papilionoideae</taxon>
        <taxon>50 kb inversion clade</taxon>
        <taxon>NPAAA clade</taxon>
        <taxon>indigoferoid/millettioid clade</taxon>
        <taxon>Phaseoleae</taxon>
        <taxon>Phaseolus</taxon>
    </lineage>
</organism>
<name>A0AAN9QZ89_PHACN</name>
<evidence type="ECO:0000256" key="5">
    <source>
        <dbReference type="ARBA" id="ARBA00023157"/>
    </source>
</evidence>
<dbReference type="EMBL" id="JAYMYR010000007">
    <property type="protein sequence ID" value="KAK7353372.1"/>
    <property type="molecule type" value="Genomic_DNA"/>
</dbReference>
<evidence type="ECO:0000256" key="2">
    <source>
        <dbReference type="ARBA" id="ARBA00022529"/>
    </source>
</evidence>
<comment type="caution">
    <text evidence="7">The sequence shown here is derived from an EMBL/GenBank/DDBJ whole genome shotgun (WGS) entry which is preliminary data.</text>
</comment>
<dbReference type="Pfam" id="PF25052">
    <property type="entry name" value="AtDEF-like"/>
    <property type="match status" value="1"/>
</dbReference>
<protein>
    <recommendedName>
        <fullName evidence="9">LCR-like protein</fullName>
    </recommendedName>
</protein>
<keyword evidence="3" id="KW-0295">Fungicide</keyword>
<proteinExistence type="inferred from homology"/>
<dbReference type="Proteomes" id="UP001374584">
    <property type="component" value="Unassembled WGS sequence"/>
</dbReference>
<evidence type="ECO:0008006" key="9">
    <source>
        <dbReference type="Google" id="ProtNLM"/>
    </source>
</evidence>
<keyword evidence="5" id="KW-1015">Disulfide bond</keyword>
<gene>
    <name evidence="7" type="ORF">VNO80_18818</name>
</gene>
<comment type="similarity">
    <text evidence="1">Belongs to the DEFL family.</text>
</comment>
<keyword evidence="2" id="KW-0929">Antimicrobial</keyword>
<accession>A0AAN9QZ89</accession>
<sequence length="77" mass="8161">MMSRRISTLSFIIGILCLALFFTSGSAIVVCHKEGNCPNAKACYSYCVGLGFKEYGGLCTTPDIHLCCCVSNGPVSS</sequence>
<reference evidence="7 8" key="1">
    <citation type="submission" date="2024-01" db="EMBL/GenBank/DDBJ databases">
        <title>The genomes of 5 underutilized Papilionoideae crops provide insights into root nodulation and disease resistanc.</title>
        <authorList>
            <person name="Jiang F."/>
        </authorList>
    </citation>
    <scope>NUCLEOTIDE SEQUENCE [LARGE SCALE GENOMIC DNA]</scope>
    <source>
        <strain evidence="7">JINMINGXINNONG_FW02</strain>
        <tissue evidence="7">Leaves</tissue>
    </source>
</reference>
<feature type="chain" id="PRO_5042851935" description="LCR-like protein" evidence="6">
    <location>
        <begin position="28"/>
        <end position="77"/>
    </location>
</feature>
<evidence type="ECO:0000256" key="1">
    <source>
        <dbReference type="ARBA" id="ARBA00006722"/>
    </source>
</evidence>
<dbReference type="GO" id="GO:0050832">
    <property type="term" value="P:defense response to fungus"/>
    <property type="evidence" value="ECO:0007669"/>
    <property type="project" value="UniProtKB-KW"/>
</dbReference>
<evidence type="ECO:0000313" key="7">
    <source>
        <dbReference type="EMBL" id="KAK7353372.1"/>
    </source>
</evidence>